<dbReference type="EMBL" id="AYKW01000027">
    <property type="protein sequence ID" value="PIL28201.1"/>
    <property type="molecule type" value="Genomic_DNA"/>
</dbReference>
<name>A0A2G8S369_9APHY</name>
<evidence type="ECO:0000256" key="1">
    <source>
        <dbReference type="SAM" id="MobiDB-lite"/>
    </source>
</evidence>
<feature type="compositionally biased region" description="Low complexity" evidence="1">
    <location>
        <begin position="1"/>
        <end position="10"/>
    </location>
</feature>
<organism evidence="2 3">
    <name type="scientific">Ganoderma sinense ZZ0214-1</name>
    <dbReference type="NCBI Taxonomy" id="1077348"/>
    <lineage>
        <taxon>Eukaryota</taxon>
        <taxon>Fungi</taxon>
        <taxon>Dikarya</taxon>
        <taxon>Basidiomycota</taxon>
        <taxon>Agaricomycotina</taxon>
        <taxon>Agaricomycetes</taxon>
        <taxon>Polyporales</taxon>
        <taxon>Polyporaceae</taxon>
        <taxon>Ganoderma</taxon>
    </lineage>
</organism>
<feature type="region of interest" description="Disordered" evidence="1">
    <location>
        <begin position="1"/>
        <end position="62"/>
    </location>
</feature>
<accession>A0A2G8S369</accession>
<keyword evidence="3" id="KW-1185">Reference proteome</keyword>
<comment type="caution">
    <text evidence="2">The sequence shown here is derived from an EMBL/GenBank/DDBJ whole genome shotgun (WGS) entry which is preliminary data.</text>
</comment>
<protein>
    <submittedName>
        <fullName evidence="2">Uncharacterized protein</fullName>
    </submittedName>
</protein>
<sequence>MSVSVRCSPSRPRPALPSRPFLSQPCPRQQHPAATRGARTHSMTSKRLRFGSRPSCGSSSERLLDSPSACTASIPWNDSPLTRFERMSVYCSSVRPMPASGLILPSSSPPAPPSEKPMGSAPACCCCCWSALAWTASALSNDGSESGGTPTERGTRERVWMTLRWVRCFSRTSQRPSLVNGLGRWSFMPDE</sequence>
<dbReference type="Proteomes" id="UP000230002">
    <property type="component" value="Unassembled WGS sequence"/>
</dbReference>
<reference evidence="2 3" key="1">
    <citation type="journal article" date="2015" name="Sci. Rep.">
        <title>Chromosome-level genome map provides insights into diverse defense mechanisms in the medicinal fungus Ganoderma sinense.</title>
        <authorList>
            <person name="Zhu Y."/>
            <person name="Xu J."/>
            <person name="Sun C."/>
            <person name="Zhou S."/>
            <person name="Xu H."/>
            <person name="Nelson D.R."/>
            <person name="Qian J."/>
            <person name="Song J."/>
            <person name="Luo H."/>
            <person name="Xiang L."/>
            <person name="Li Y."/>
            <person name="Xu Z."/>
            <person name="Ji A."/>
            <person name="Wang L."/>
            <person name="Lu S."/>
            <person name="Hayward A."/>
            <person name="Sun W."/>
            <person name="Li X."/>
            <person name="Schwartz D.C."/>
            <person name="Wang Y."/>
            <person name="Chen S."/>
        </authorList>
    </citation>
    <scope>NUCLEOTIDE SEQUENCE [LARGE SCALE GENOMIC DNA]</scope>
    <source>
        <strain evidence="2 3">ZZ0214-1</strain>
    </source>
</reference>
<dbReference type="AlphaFoldDB" id="A0A2G8S369"/>
<evidence type="ECO:0000313" key="3">
    <source>
        <dbReference type="Proteomes" id="UP000230002"/>
    </source>
</evidence>
<gene>
    <name evidence="2" type="ORF">GSI_09738</name>
</gene>
<evidence type="ECO:0000313" key="2">
    <source>
        <dbReference type="EMBL" id="PIL28201.1"/>
    </source>
</evidence>
<proteinExistence type="predicted"/>